<evidence type="ECO:0000313" key="4">
    <source>
        <dbReference type="Proteomes" id="UP000019804"/>
    </source>
</evidence>
<dbReference type="Proteomes" id="UP000019804">
    <property type="component" value="Unassembled WGS sequence"/>
</dbReference>
<sequence>MAHHMIHSRKRISGSGKWSLNHPQYQKWKHTSTSSILVLHVIFGSGKTSLASNVVGSFMQELPGQNGSVAAPLTYFSCARSTFEPSRSNPNEVMRSIVQQLAFGRNSERKVHEIVVTDYERRQAEAELNGSDIPRLSVTECVALILDLTNFNPATIVIDALDEIQESHRHKLIQALDKIIKRSASVVKVLMTCQDQVVRLEFVFTGVLEDVVTHRQFAQANALDCVVTNSIGLIHRFLKNTTRGCK</sequence>
<name>A0A017S474_ASPRC</name>
<evidence type="ECO:0000256" key="1">
    <source>
        <dbReference type="ARBA" id="ARBA00022737"/>
    </source>
</evidence>
<dbReference type="Gene3D" id="3.40.50.300">
    <property type="entry name" value="P-loop containing nucleotide triphosphate hydrolases"/>
    <property type="match status" value="1"/>
</dbReference>
<accession>A0A017S474</accession>
<keyword evidence="1" id="KW-0677">Repeat</keyword>
<evidence type="ECO:0000313" key="3">
    <source>
        <dbReference type="EMBL" id="EYE91616.1"/>
    </source>
</evidence>
<protein>
    <recommendedName>
        <fullName evidence="2">Nephrocystin 3-like N-terminal domain-containing protein</fullName>
    </recommendedName>
</protein>
<dbReference type="EMBL" id="KK088443">
    <property type="protein sequence ID" value="EYE91616.1"/>
    <property type="molecule type" value="Genomic_DNA"/>
</dbReference>
<feature type="domain" description="Nephrocystin 3-like N-terminal" evidence="2">
    <location>
        <begin position="14"/>
        <end position="193"/>
    </location>
</feature>
<dbReference type="AlphaFoldDB" id="A0A017S474"/>
<dbReference type="RefSeq" id="XP_040635306.1">
    <property type="nucleotide sequence ID" value="XM_040778061.1"/>
</dbReference>
<proteinExistence type="predicted"/>
<dbReference type="PANTHER" id="PTHR10039:SF16">
    <property type="entry name" value="GPI INOSITOL-DEACYLASE"/>
    <property type="match status" value="1"/>
</dbReference>
<dbReference type="OrthoDB" id="7464126at2759"/>
<dbReference type="InterPro" id="IPR056884">
    <property type="entry name" value="NPHP3-like_N"/>
</dbReference>
<dbReference type="HOGENOM" id="CLU_1128856_0_0_1"/>
<evidence type="ECO:0000259" key="2">
    <source>
        <dbReference type="Pfam" id="PF24883"/>
    </source>
</evidence>
<gene>
    <name evidence="3" type="ORF">EURHEDRAFT_239391</name>
</gene>
<dbReference type="Pfam" id="PF24883">
    <property type="entry name" value="NPHP3_N"/>
    <property type="match status" value="1"/>
</dbReference>
<reference evidence="4" key="1">
    <citation type="journal article" date="2014" name="Nat. Commun.">
        <title>Genomic adaptations of the halophilic Dead Sea filamentous fungus Eurotium rubrum.</title>
        <authorList>
            <person name="Kis-Papo T."/>
            <person name="Weig A.R."/>
            <person name="Riley R."/>
            <person name="Persoh D."/>
            <person name="Salamov A."/>
            <person name="Sun H."/>
            <person name="Lipzen A."/>
            <person name="Wasser S.P."/>
            <person name="Rambold G."/>
            <person name="Grigoriev I.V."/>
            <person name="Nevo E."/>
        </authorList>
    </citation>
    <scope>NUCLEOTIDE SEQUENCE [LARGE SCALE GENOMIC DNA]</scope>
    <source>
        <strain evidence="4">CBS 135680</strain>
    </source>
</reference>
<dbReference type="GeneID" id="63693185"/>
<dbReference type="PANTHER" id="PTHR10039">
    <property type="entry name" value="AMELOGENIN"/>
    <property type="match status" value="1"/>
</dbReference>
<organism evidence="3 4">
    <name type="scientific">Aspergillus ruber (strain CBS 135680)</name>
    <dbReference type="NCBI Taxonomy" id="1388766"/>
    <lineage>
        <taxon>Eukaryota</taxon>
        <taxon>Fungi</taxon>
        <taxon>Dikarya</taxon>
        <taxon>Ascomycota</taxon>
        <taxon>Pezizomycotina</taxon>
        <taxon>Eurotiomycetes</taxon>
        <taxon>Eurotiomycetidae</taxon>
        <taxon>Eurotiales</taxon>
        <taxon>Aspergillaceae</taxon>
        <taxon>Aspergillus</taxon>
        <taxon>Aspergillus subgen. Aspergillus</taxon>
    </lineage>
</organism>
<keyword evidence="4" id="KW-1185">Reference proteome</keyword>
<dbReference type="InterPro" id="IPR027417">
    <property type="entry name" value="P-loop_NTPase"/>
</dbReference>